<keyword evidence="1" id="KW-0732">Signal</keyword>
<sequence>MEDAPGRSTPGTTPRPRSTSAPVAMPALGAVPPADASAAAIGKWSAPFDTGVVAIHASLMPGGSLMLFGTELEGVDAAPDKQSLSFVSLNPGSTFQHFGKALNVSSFCAGNIGLSDGSLFIVGGTGNWDNNRTGGKYGGANLLARYSEGSGRIDRYGTSLHKPRWYPSTLDMPDGSILVAGGTDDQGVAVAAPEVVNPADGSSRLLTGIDMANKGWSYPRMFATSNNDAIMLGNDQRVYKLTVTGTGRVQEVSTSQRGKVPLGPAVQVGNKQLLVAGARQADGANNLAKLVTVSNSGISVEDAGTMNIPRVYHELTVLPDGTALATGGNSSTDPDDLFALNKVVYAAERWTSGKGWKLMASAAGIRSYHSTALLLPDGSVAKMGSNRPKNMPNYTGEIFYPPYLYNNDGSVRARPIINSVTRSSLAPRAPLVVTVTPASGKAQERITSLSMVRIGSATHQRNFGQRYVKLSFSRRGNVLTANLPQSAIDTPAGHYMVFALDSRGTPSIAKIVKIG</sequence>
<gene>
    <name evidence="5" type="ORF">ACG0Z6_12320</name>
</gene>
<dbReference type="RefSeq" id="WP_394461811.1">
    <property type="nucleotide sequence ID" value="NZ_JBIGHZ010000004.1"/>
</dbReference>
<feature type="region of interest" description="Disordered" evidence="2">
    <location>
        <begin position="1"/>
        <end position="27"/>
    </location>
</feature>
<dbReference type="InterPro" id="IPR011043">
    <property type="entry name" value="Gal_Oxase/kelch_b-propeller"/>
</dbReference>
<dbReference type="CDD" id="cd02851">
    <property type="entry name" value="E_set_GO_C"/>
    <property type="match status" value="1"/>
</dbReference>
<dbReference type="InterPro" id="IPR015202">
    <property type="entry name" value="GO-like_E_set"/>
</dbReference>
<reference evidence="5 6" key="1">
    <citation type="submission" date="2024-08" db="EMBL/GenBank/DDBJ databases">
        <authorList>
            <person name="Lu H."/>
        </authorList>
    </citation>
    <scope>NUCLEOTIDE SEQUENCE [LARGE SCALE GENOMIC DNA]</scope>
    <source>
        <strain evidence="5 6">BYS180W</strain>
    </source>
</reference>
<dbReference type="InterPro" id="IPR037293">
    <property type="entry name" value="Gal_Oxidase_central_sf"/>
</dbReference>
<dbReference type="InterPro" id="IPR013783">
    <property type="entry name" value="Ig-like_fold"/>
</dbReference>
<dbReference type="SUPFAM" id="SSF81296">
    <property type="entry name" value="E set domains"/>
    <property type="match status" value="1"/>
</dbReference>
<evidence type="ECO:0000256" key="2">
    <source>
        <dbReference type="SAM" id="MobiDB-lite"/>
    </source>
</evidence>
<evidence type="ECO:0000313" key="5">
    <source>
        <dbReference type="EMBL" id="MFG6449018.1"/>
    </source>
</evidence>
<accession>A0ABW7FXJ6</accession>
<dbReference type="SUPFAM" id="SSF50965">
    <property type="entry name" value="Galactose oxidase, central domain"/>
    <property type="match status" value="1"/>
</dbReference>
<feature type="compositionally biased region" description="Low complexity" evidence="2">
    <location>
        <begin position="1"/>
        <end position="20"/>
    </location>
</feature>
<dbReference type="Pfam" id="PF09118">
    <property type="entry name" value="GO-like_E_set"/>
    <property type="match status" value="1"/>
</dbReference>
<dbReference type="Pfam" id="PF07250">
    <property type="entry name" value="Glyoxal_oxid_N"/>
    <property type="match status" value="1"/>
</dbReference>
<dbReference type="InterPro" id="IPR014756">
    <property type="entry name" value="Ig_E-set"/>
</dbReference>
<comment type="caution">
    <text evidence="5">The sequence shown here is derived from an EMBL/GenBank/DDBJ whole genome shotgun (WGS) entry which is preliminary data.</text>
</comment>
<dbReference type="Gene3D" id="2.130.10.80">
    <property type="entry name" value="Galactose oxidase/kelch, beta-propeller"/>
    <property type="match status" value="1"/>
</dbReference>
<dbReference type="EMBL" id="JBIGHZ010000004">
    <property type="protein sequence ID" value="MFG6449018.1"/>
    <property type="molecule type" value="Genomic_DNA"/>
</dbReference>
<keyword evidence="6" id="KW-1185">Reference proteome</keyword>
<evidence type="ECO:0000313" key="6">
    <source>
        <dbReference type="Proteomes" id="UP001606099"/>
    </source>
</evidence>
<proteinExistence type="predicted"/>
<name>A0ABW7FXJ6_9BURK</name>
<dbReference type="Gene3D" id="2.60.40.10">
    <property type="entry name" value="Immunoglobulins"/>
    <property type="match status" value="1"/>
</dbReference>
<dbReference type="PANTHER" id="PTHR32208">
    <property type="entry name" value="SECRETED PROTEIN-RELATED"/>
    <property type="match status" value="1"/>
</dbReference>
<feature type="domain" description="Glyoxal oxidase N-terminal" evidence="3">
    <location>
        <begin position="133"/>
        <end position="399"/>
    </location>
</feature>
<feature type="domain" description="Galactose oxidase-like Early set" evidence="4">
    <location>
        <begin position="414"/>
        <end position="514"/>
    </location>
</feature>
<dbReference type="Proteomes" id="UP001606099">
    <property type="component" value="Unassembled WGS sequence"/>
</dbReference>
<protein>
    <submittedName>
        <fullName evidence="5">Galactose oxidase early set domain-containing protein</fullName>
    </submittedName>
</protein>
<evidence type="ECO:0000259" key="4">
    <source>
        <dbReference type="Pfam" id="PF09118"/>
    </source>
</evidence>
<evidence type="ECO:0000259" key="3">
    <source>
        <dbReference type="Pfam" id="PF07250"/>
    </source>
</evidence>
<organism evidence="5 6">
    <name type="scientific">Roseateles rivi</name>
    <dbReference type="NCBI Taxonomy" id="3299028"/>
    <lineage>
        <taxon>Bacteria</taxon>
        <taxon>Pseudomonadati</taxon>
        <taxon>Pseudomonadota</taxon>
        <taxon>Betaproteobacteria</taxon>
        <taxon>Burkholderiales</taxon>
        <taxon>Sphaerotilaceae</taxon>
        <taxon>Roseateles</taxon>
    </lineage>
</organism>
<dbReference type="PANTHER" id="PTHR32208:SF21">
    <property type="entry name" value="LOW QUALITY PROTEIN: ALDEHYDE OXIDASE GLOX-LIKE"/>
    <property type="match status" value="1"/>
</dbReference>
<evidence type="ECO:0000256" key="1">
    <source>
        <dbReference type="ARBA" id="ARBA00022729"/>
    </source>
</evidence>
<dbReference type="InterPro" id="IPR009880">
    <property type="entry name" value="Glyoxal_oxidase_N"/>
</dbReference>